<organism evidence="1 2">
    <name type="scientific">Bauhinia variegata</name>
    <name type="common">Purple orchid tree</name>
    <name type="synonym">Phanera variegata</name>
    <dbReference type="NCBI Taxonomy" id="167791"/>
    <lineage>
        <taxon>Eukaryota</taxon>
        <taxon>Viridiplantae</taxon>
        <taxon>Streptophyta</taxon>
        <taxon>Embryophyta</taxon>
        <taxon>Tracheophyta</taxon>
        <taxon>Spermatophyta</taxon>
        <taxon>Magnoliopsida</taxon>
        <taxon>eudicotyledons</taxon>
        <taxon>Gunneridae</taxon>
        <taxon>Pentapetalae</taxon>
        <taxon>rosids</taxon>
        <taxon>fabids</taxon>
        <taxon>Fabales</taxon>
        <taxon>Fabaceae</taxon>
        <taxon>Cercidoideae</taxon>
        <taxon>Cercideae</taxon>
        <taxon>Bauhiniinae</taxon>
        <taxon>Bauhinia</taxon>
    </lineage>
</organism>
<keyword evidence="2" id="KW-1185">Reference proteome</keyword>
<dbReference type="Proteomes" id="UP000828941">
    <property type="component" value="Chromosome 12"/>
</dbReference>
<reference evidence="1 2" key="1">
    <citation type="journal article" date="2022" name="DNA Res.">
        <title>Chromosomal-level genome assembly of the orchid tree Bauhinia variegata (Leguminosae; Cercidoideae) supports the allotetraploid origin hypothesis of Bauhinia.</title>
        <authorList>
            <person name="Zhong Y."/>
            <person name="Chen Y."/>
            <person name="Zheng D."/>
            <person name="Pang J."/>
            <person name="Liu Y."/>
            <person name="Luo S."/>
            <person name="Meng S."/>
            <person name="Qian L."/>
            <person name="Wei D."/>
            <person name="Dai S."/>
            <person name="Zhou R."/>
        </authorList>
    </citation>
    <scope>NUCLEOTIDE SEQUENCE [LARGE SCALE GENOMIC DNA]</scope>
    <source>
        <strain evidence="1">BV-YZ2020</strain>
    </source>
</reference>
<accession>A0ACB9LEL9</accession>
<proteinExistence type="predicted"/>
<dbReference type="EMBL" id="CM039437">
    <property type="protein sequence ID" value="KAI4308231.1"/>
    <property type="molecule type" value="Genomic_DNA"/>
</dbReference>
<evidence type="ECO:0000313" key="1">
    <source>
        <dbReference type="EMBL" id="KAI4308231.1"/>
    </source>
</evidence>
<comment type="caution">
    <text evidence="1">The sequence shown here is derived from an EMBL/GenBank/DDBJ whole genome shotgun (WGS) entry which is preliminary data.</text>
</comment>
<gene>
    <name evidence="1" type="ORF">L6164_031328</name>
</gene>
<name>A0ACB9LEL9_BAUVA</name>
<protein>
    <submittedName>
        <fullName evidence="1">Uncharacterized protein</fullName>
    </submittedName>
</protein>
<sequence>MTKIHRASSEKKEEEGITCHGGSRHFSILVNSSASVAESGFVMVTCERLIKLKGGPPELSLLILSERKAQNRKFLYH</sequence>
<evidence type="ECO:0000313" key="2">
    <source>
        <dbReference type="Proteomes" id="UP000828941"/>
    </source>
</evidence>